<dbReference type="PIRSF" id="PIRSF006305">
    <property type="entry name" value="Maf"/>
    <property type="match status" value="1"/>
</dbReference>
<evidence type="ECO:0000256" key="3">
    <source>
        <dbReference type="HAMAP-Rule" id="MF_00528"/>
    </source>
</evidence>
<comment type="caution">
    <text evidence="3">Lacks conserved residue(s) required for the propagation of feature annotation.</text>
</comment>
<dbReference type="PANTHER" id="PTHR43213:SF5">
    <property type="entry name" value="BIFUNCTIONAL DTTP_UTP PYROPHOSPHATASE_METHYLTRANSFERASE PROTEIN-RELATED"/>
    <property type="match status" value="1"/>
</dbReference>
<evidence type="ECO:0000313" key="6">
    <source>
        <dbReference type="Proteomes" id="UP000182054"/>
    </source>
</evidence>
<name>A0A1I0SS90_9NOCA</name>
<reference evidence="5 6" key="1">
    <citation type="submission" date="2016-10" db="EMBL/GenBank/DDBJ databases">
        <authorList>
            <person name="de Groot N.N."/>
        </authorList>
    </citation>
    <scope>NUCLEOTIDE SEQUENCE [LARGE SCALE GENOMIC DNA]</scope>
    <source>
        <strain evidence="5 6">DSM 44908</strain>
    </source>
</reference>
<dbReference type="Gene3D" id="3.90.950.10">
    <property type="match status" value="1"/>
</dbReference>
<dbReference type="EC" id="3.6.1.9" evidence="3"/>
<dbReference type="CDD" id="cd00555">
    <property type="entry name" value="Maf"/>
    <property type="match status" value="1"/>
</dbReference>
<dbReference type="OrthoDB" id="3527985at2"/>
<evidence type="ECO:0000313" key="5">
    <source>
        <dbReference type="EMBL" id="SFA42374.1"/>
    </source>
</evidence>
<evidence type="ECO:0000256" key="2">
    <source>
        <dbReference type="ARBA" id="ARBA00022801"/>
    </source>
</evidence>
<dbReference type="SUPFAM" id="SSF52972">
    <property type="entry name" value="ITPase-like"/>
    <property type="match status" value="1"/>
</dbReference>
<comment type="catalytic activity">
    <reaction evidence="3">
        <text>a ribonucleoside 5'-triphosphate + H2O = a ribonucleoside 5'-phosphate + diphosphate + H(+)</text>
        <dbReference type="Rhea" id="RHEA:23996"/>
        <dbReference type="ChEBI" id="CHEBI:15377"/>
        <dbReference type="ChEBI" id="CHEBI:15378"/>
        <dbReference type="ChEBI" id="CHEBI:33019"/>
        <dbReference type="ChEBI" id="CHEBI:58043"/>
        <dbReference type="ChEBI" id="CHEBI:61557"/>
        <dbReference type="EC" id="3.6.1.9"/>
    </reaction>
</comment>
<sequence length="225" mass="22859">MTSASPAHPVRLVLASRSPARLALLRAAGVDPVVRVSDVDEDAVVTSLGPGVAHTVVVTELATAKAEVIADAVAAEPEFAVGTVVIVGCDSMLSIGGSLVGKPHDVDTARNRWSVMAGSAGELLTGHCVLRLDDGRITARAARHSGTVVRFGTPDPDDLEAYLASGEPLAVAGAFTLDGLGGWFVDGIDGDPSSVVGLGLPLVRRLLAEVNVGISALWAGRGGDT</sequence>
<keyword evidence="2 3" id="KW-0378">Hydrolase</keyword>
<keyword evidence="3" id="KW-0546">Nucleotide metabolism</keyword>
<organism evidence="5 6">
    <name type="scientific">Rhodococcoides kroppenstedtii</name>
    <dbReference type="NCBI Taxonomy" id="293050"/>
    <lineage>
        <taxon>Bacteria</taxon>
        <taxon>Bacillati</taxon>
        <taxon>Actinomycetota</taxon>
        <taxon>Actinomycetes</taxon>
        <taxon>Mycobacteriales</taxon>
        <taxon>Nocardiaceae</taxon>
        <taxon>Rhodococcoides</taxon>
    </lineage>
</organism>
<dbReference type="EMBL" id="FOJN01000002">
    <property type="protein sequence ID" value="SFA42374.1"/>
    <property type="molecule type" value="Genomic_DNA"/>
</dbReference>
<keyword evidence="3" id="KW-0963">Cytoplasm</keyword>
<gene>
    <name evidence="4" type="primary">maf</name>
    <name evidence="4" type="ORF">HQ605_07605</name>
    <name evidence="5" type="ORF">SAMN05444374_102240</name>
</gene>
<comment type="function">
    <text evidence="3">Nucleoside triphosphate pyrophosphatase. May have a dual role in cell division arrest and in preventing the incorporation of modified nucleotides into cellular nucleic acids.</text>
</comment>
<evidence type="ECO:0000313" key="4">
    <source>
        <dbReference type="EMBL" id="MBY6320680.1"/>
    </source>
</evidence>
<protein>
    <recommendedName>
        <fullName evidence="3">Nucleoside triphosphate pyrophosphatase</fullName>
        <ecNumber evidence="3">3.6.1.9</ecNumber>
    </recommendedName>
    <alternativeName>
        <fullName evidence="3">Nucleotide pyrophosphatase</fullName>
        <shortName evidence="3">Nucleotide PPase</shortName>
    </alternativeName>
</protein>
<dbReference type="GO" id="GO:0047429">
    <property type="term" value="F:nucleoside triphosphate diphosphatase activity"/>
    <property type="evidence" value="ECO:0007669"/>
    <property type="project" value="UniProtKB-EC"/>
</dbReference>
<dbReference type="GeneID" id="85484709"/>
<evidence type="ECO:0000256" key="1">
    <source>
        <dbReference type="ARBA" id="ARBA00001968"/>
    </source>
</evidence>
<keyword evidence="7" id="KW-1185">Reference proteome</keyword>
<dbReference type="InterPro" id="IPR029001">
    <property type="entry name" value="ITPase-like_fam"/>
</dbReference>
<dbReference type="Pfam" id="PF02545">
    <property type="entry name" value="Maf"/>
    <property type="match status" value="1"/>
</dbReference>
<dbReference type="NCBIfam" id="TIGR00172">
    <property type="entry name" value="maf"/>
    <property type="match status" value="1"/>
</dbReference>
<dbReference type="Proteomes" id="UP000182054">
    <property type="component" value="Unassembled WGS sequence"/>
</dbReference>
<dbReference type="GO" id="GO:0009117">
    <property type="term" value="P:nucleotide metabolic process"/>
    <property type="evidence" value="ECO:0007669"/>
    <property type="project" value="UniProtKB-KW"/>
</dbReference>
<dbReference type="GO" id="GO:0005737">
    <property type="term" value="C:cytoplasm"/>
    <property type="evidence" value="ECO:0007669"/>
    <property type="project" value="UniProtKB-SubCell"/>
</dbReference>
<proteinExistence type="inferred from homology"/>
<accession>A0A1I0SS90</accession>
<dbReference type="InterPro" id="IPR003697">
    <property type="entry name" value="Maf-like"/>
</dbReference>
<comment type="subcellular location">
    <subcellularLocation>
        <location evidence="3">Cytoplasm</location>
    </subcellularLocation>
</comment>
<dbReference type="RefSeq" id="WP_068101964.1">
    <property type="nucleotide sequence ID" value="NZ_FOJN01000002.1"/>
</dbReference>
<comment type="similarity">
    <text evidence="3">Belongs to the Maf family.</text>
</comment>
<reference evidence="4 7" key="2">
    <citation type="submission" date="2020-06" db="EMBL/GenBank/DDBJ databases">
        <title>Taxonomy, biology and ecology of Rhodococcus bacteria occurring in California pistachio and other woody hosts as revealed by genome sequence analyses.</title>
        <authorList>
            <person name="Gai Y."/>
            <person name="Riely B."/>
        </authorList>
    </citation>
    <scope>NUCLEOTIDE SEQUENCE [LARGE SCALE GENOMIC DNA]</scope>
    <source>
        <strain evidence="4 7">BP-284</strain>
    </source>
</reference>
<comment type="catalytic activity">
    <reaction evidence="3">
        <text>a 2'-deoxyribonucleoside 5'-triphosphate + H2O = a 2'-deoxyribonucleoside 5'-phosphate + diphosphate + H(+)</text>
        <dbReference type="Rhea" id="RHEA:44644"/>
        <dbReference type="ChEBI" id="CHEBI:15377"/>
        <dbReference type="ChEBI" id="CHEBI:15378"/>
        <dbReference type="ChEBI" id="CHEBI:33019"/>
        <dbReference type="ChEBI" id="CHEBI:61560"/>
        <dbReference type="ChEBI" id="CHEBI:65317"/>
        <dbReference type="EC" id="3.6.1.9"/>
    </reaction>
</comment>
<evidence type="ECO:0000313" key="7">
    <source>
        <dbReference type="Proteomes" id="UP001520140"/>
    </source>
</evidence>
<dbReference type="Proteomes" id="UP001520140">
    <property type="component" value="Unassembled WGS sequence"/>
</dbReference>
<dbReference type="PANTHER" id="PTHR43213">
    <property type="entry name" value="BIFUNCTIONAL DTTP/UTP PYROPHOSPHATASE/METHYLTRANSFERASE PROTEIN-RELATED"/>
    <property type="match status" value="1"/>
</dbReference>
<dbReference type="AlphaFoldDB" id="A0A1I0SS90"/>
<dbReference type="HAMAP" id="MF_00528">
    <property type="entry name" value="Maf"/>
    <property type="match status" value="1"/>
</dbReference>
<feature type="active site" description="Proton acceptor" evidence="3">
    <location>
        <position position="90"/>
    </location>
</feature>
<dbReference type="EMBL" id="JABUKG010000006">
    <property type="protein sequence ID" value="MBY6320680.1"/>
    <property type="molecule type" value="Genomic_DNA"/>
</dbReference>
<comment type="cofactor">
    <cofactor evidence="1 3">
        <name>a divalent metal cation</name>
        <dbReference type="ChEBI" id="CHEBI:60240"/>
    </cofactor>
</comment>